<dbReference type="Proteomes" id="UP000240883">
    <property type="component" value="Unassembled WGS sequence"/>
</dbReference>
<dbReference type="OrthoDB" id="3684889at2759"/>
<proteinExistence type="predicted"/>
<keyword evidence="3" id="KW-1185">Reference proteome</keyword>
<protein>
    <submittedName>
        <fullName evidence="2">Uncharacterized protein</fullName>
    </submittedName>
</protein>
<sequence length="371" mass="41220">MDDVVDMYNLHISRMAGEKCIPGDRGKILQRGLMVESSDTKAAVPQDEPKTSRSTEEYDSSSAMHSVPPPDFKSLGGGGQPNCPKDCSGPLIADQGRRRLHRGTSSSSRGIRVYAALSCHILCQKVESAFPREIRDLIYEAIIARNSLSIEVGPHTTWPPALLLRTLPPSQQQDPPGVMSGPYHHHHRGYTHCWDPDFVPLSMMRELAESWYRRATFSLTDGATVAHLLRTEGMRFALDPGALIRHVRIRIRRSEMVPRSEEAEGGGGGGLDAVATVGSIFGLDAARVSVTLYFWGCFSICSIGNRYARIFALQQDVPKLFPVLEQLKRSGYRITLSFDGCNEMRIADMELTDPEWWQGKVAQMNRAMSSM</sequence>
<dbReference type="AlphaFoldDB" id="A0A2T2PC12"/>
<organism evidence="2 3">
    <name type="scientific">Corynespora cassiicola Philippines</name>
    <dbReference type="NCBI Taxonomy" id="1448308"/>
    <lineage>
        <taxon>Eukaryota</taxon>
        <taxon>Fungi</taxon>
        <taxon>Dikarya</taxon>
        <taxon>Ascomycota</taxon>
        <taxon>Pezizomycotina</taxon>
        <taxon>Dothideomycetes</taxon>
        <taxon>Pleosporomycetidae</taxon>
        <taxon>Pleosporales</taxon>
        <taxon>Corynesporascaceae</taxon>
        <taxon>Corynespora</taxon>
    </lineage>
</organism>
<reference evidence="2 3" key="1">
    <citation type="journal article" date="2018" name="Front. Microbiol.">
        <title>Genome-Wide Analysis of Corynespora cassiicola Leaf Fall Disease Putative Effectors.</title>
        <authorList>
            <person name="Lopez D."/>
            <person name="Ribeiro S."/>
            <person name="Label P."/>
            <person name="Fumanal B."/>
            <person name="Venisse J.S."/>
            <person name="Kohler A."/>
            <person name="de Oliveira R.R."/>
            <person name="Labutti K."/>
            <person name="Lipzen A."/>
            <person name="Lail K."/>
            <person name="Bauer D."/>
            <person name="Ohm R.A."/>
            <person name="Barry K.W."/>
            <person name="Spatafora J."/>
            <person name="Grigoriev I.V."/>
            <person name="Martin F.M."/>
            <person name="Pujade-Renaud V."/>
        </authorList>
    </citation>
    <scope>NUCLEOTIDE SEQUENCE [LARGE SCALE GENOMIC DNA]</scope>
    <source>
        <strain evidence="2 3">Philippines</strain>
    </source>
</reference>
<feature type="compositionally biased region" description="Basic and acidic residues" evidence="1">
    <location>
        <begin position="47"/>
        <end position="56"/>
    </location>
</feature>
<evidence type="ECO:0000256" key="1">
    <source>
        <dbReference type="SAM" id="MobiDB-lite"/>
    </source>
</evidence>
<evidence type="ECO:0000313" key="2">
    <source>
        <dbReference type="EMBL" id="PSN74908.1"/>
    </source>
</evidence>
<gene>
    <name evidence="2" type="ORF">BS50DRAFT_628164</name>
</gene>
<evidence type="ECO:0000313" key="3">
    <source>
        <dbReference type="Proteomes" id="UP000240883"/>
    </source>
</evidence>
<name>A0A2T2PC12_CORCC</name>
<accession>A0A2T2PC12</accession>
<feature type="region of interest" description="Disordered" evidence="1">
    <location>
        <begin position="36"/>
        <end position="67"/>
    </location>
</feature>
<dbReference type="EMBL" id="KZ678128">
    <property type="protein sequence ID" value="PSN74908.1"/>
    <property type="molecule type" value="Genomic_DNA"/>
</dbReference>